<evidence type="ECO:0000313" key="1">
    <source>
        <dbReference type="EMBL" id="TKR60886.1"/>
    </source>
</evidence>
<accession>A0A4U5LXC9</accession>
<name>A0A4U5LXC9_STECR</name>
<reference evidence="1 2" key="2">
    <citation type="journal article" date="2019" name="G3 (Bethesda)">
        <title>Hybrid Assembly of the Genome of the Entomopathogenic Nematode Steinernema carpocapsae Identifies the X-Chromosome.</title>
        <authorList>
            <person name="Serra L."/>
            <person name="Macchietto M."/>
            <person name="Macias-Munoz A."/>
            <person name="McGill C.J."/>
            <person name="Rodriguez I.M."/>
            <person name="Rodriguez B."/>
            <person name="Murad R."/>
            <person name="Mortazavi A."/>
        </authorList>
    </citation>
    <scope>NUCLEOTIDE SEQUENCE [LARGE SCALE GENOMIC DNA]</scope>
    <source>
        <strain evidence="1 2">ALL</strain>
    </source>
</reference>
<keyword evidence="2" id="KW-1185">Reference proteome</keyword>
<dbReference type="EMBL" id="AZBU02000011">
    <property type="protein sequence ID" value="TKR60886.1"/>
    <property type="molecule type" value="Genomic_DNA"/>
</dbReference>
<dbReference type="AlphaFoldDB" id="A0A4U5LXC9"/>
<proteinExistence type="predicted"/>
<reference evidence="1 2" key="1">
    <citation type="journal article" date="2015" name="Genome Biol.">
        <title>Comparative genomics of Steinernema reveals deeply conserved gene regulatory networks.</title>
        <authorList>
            <person name="Dillman A.R."/>
            <person name="Macchietto M."/>
            <person name="Porter C.F."/>
            <person name="Rogers A."/>
            <person name="Williams B."/>
            <person name="Antoshechkin I."/>
            <person name="Lee M.M."/>
            <person name="Goodwin Z."/>
            <person name="Lu X."/>
            <person name="Lewis E.E."/>
            <person name="Goodrich-Blair H."/>
            <person name="Stock S.P."/>
            <person name="Adams B.J."/>
            <person name="Sternberg P.W."/>
            <person name="Mortazavi A."/>
        </authorList>
    </citation>
    <scope>NUCLEOTIDE SEQUENCE [LARGE SCALE GENOMIC DNA]</scope>
    <source>
        <strain evidence="1 2">ALL</strain>
    </source>
</reference>
<comment type="caution">
    <text evidence="1">The sequence shown here is derived from an EMBL/GenBank/DDBJ whole genome shotgun (WGS) entry which is preliminary data.</text>
</comment>
<protein>
    <submittedName>
        <fullName evidence="1">Uncharacterized protein</fullName>
    </submittedName>
</protein>
<dbReference type="Proteomes" id="UP000298663">
    <property type="component" value="Unassembled WGS sequence"/>
</dbReference>
<sequence length="188" mass="21455">MYFLFSISARRNLGAPRATSCLLPPPSASSFPRCRLVRLPSNQDDEGVLSQFWSLAYDMYQHLRPCINIPCIPVLGSHASPPVTCSGLLMFQYDLILSDLELRRPKTHSRRLPRFEAREELLRGGEVQDLWSLLHREKSASFDSFFLAVPTSSFALKERVILLSHQSFFRPTTKSRKSAFKIYSSSKD</sequence>
<evidence type="ECO:0000313" key="2">
    <source>
        <dbReference type="Proteomes" id="UP000298663"/>
    </source>
</evidence>
<organism evidence="1 2">
    <name type="scientific">Steinernema carpocapsae</name>
    <name type="common">Entomopathogenic nematode</name>
    <dbReference type="NCBI Taxonomy" id="34508"/>
    <lineage>
        <taxon>Eukaryota</taxon>
        <taxon>Metazoa</taxon>
        <taxon>Ecdysozoa</taxon>
        <taxon>Nematoda</taxon>
        <taxon>Chromadorea</taxon>
        <taxon>Rhabditida</taxon>
        <taxon>Tylenchina</taxon>
        <taxon>Panagrolaimomorpha</taxon>
        <taxon>Strongyloidoidea</taxon>
        <taxon>Steinernematidae</taxon>
        <taxon>Steinernema</taxon>
    </lineage>
</organism>
<gene>
    <name evidence="1" type="ORF">L596_028068</name>
</gene>